<dbReference type="Gene3D" id="1.20.1560.10">
    <property type="entry name" value="ABC transporter type 1, transmembrane domain"/>
    <property type="match status" value="1"/>
</dbReference>
<dbReference type="PROSITE" id="PS50929">
    <property type="entry name" value="ABC_TM1F"/>
    <property type="match status" value="1"/>
</dbReference>
<feature type="transmembrane region" description="Helical" evidence="7">
    <location>
        <begin position="137"/>
        <end position="158"/>
    </location>
</feature>
<evidence type="ECO:0000259" key="8">
    <source>
        <dbReference type="PROSITE" id="PS50893"/>
    </source>
</evidence>
<evidence type="ECO:0000256" key="5">
    <source>
        <dbReference type="ARBA" id="ARBA00022989"/>
    </source>
</evidence>
<evidence type="ECO:0000256" key="3">
    <source>
        <dbReference type="ARBA" id="ARBA00022741"/>
    </source>
</evidence>
<dbReference type="SMART" id="SM00382">
    <property type="entry name" value="AAA"/>
    <property type="match status" value="1"/>
</dbReference>
<dbReference type="Pfam" id="PF00005">
    <property type="entry name" value="ABC_tran"/>
    <property type="match status" value="1"/>
</dbReference>
<dbReference type="InterPro" id="IPR027417">
    <property type="entry name" value="P-loop_NTPase"/>
</dbReference>
<protein>
    <submittedName>
        <fullName evidence="10">ABC transporter ATP-binding protein</fullName>
    </submittedName>
</protein>
<organism evidence="10 11">
    <name type="scientific">Kineosporia mesophila</name>
    <dbReference type="NCBI Taxonomy" id="566012"/>
    <lineage>
        <taxon>Bacteria</taxon>
        <taxon>Bacillati</taxon>
        <taxon>Actinomycetota</taxon>
        <taxon>Actinomycetes</taxon>
        <taxon>Kineosporiales</taxon>
        <taxon>Kineosporiaceae</taxon>
        <taxon>Kineosporia</taxon>
    </lineage>
</organism>
<evidence type="ECO:0000313" key="11">
    <source>
        <dbReference type="Proteomes" id="UP001501074"/>
    </source>
</evidence>
<proteinExistence type="predicted"/>
<gene>
    <name evidence="10" type="ORF">GCM10022223_15330</name>
</gene>
<dbReference type="Proteomes" id="UP001501074">
    <property type="component" value="Unassembled WGS sequence"/>
</dbReference>
<dbReference type="PROSITE" id="PS50893">
    <property type="entry name" value="ABC_TRANSPORTER_2"/>
    <property type="match status" value="1"/>
</dbReference>
<dbReference type="CDD" id="cd07346">
    <property type="entry name" value="ABC_6TM_exporters"/>
    <property type="match status" value="1"/>
</dbReference>
<evidence type="ECO:0000256" key="2">
    <source>
        <dbReference type="ARBA" id="ARBA00022692"/>
    </source>
</evidence>
<dbReference type="PANTHER" id="PTHR43394:SF1">
    <property type="entry name" value="ATP-BINDING CASSETTE SUB-FAMILY B MEMBER 10, MITOCHONDRIAL"/>
    <property type="match status" value="1"/>
</dbReference>
<evidence type="ECO:0000313" key="10">
    <source>
        <dbReference type="EMBL" id="GAA3600631.1"/>
    </source>
</evidence>
<evidence type="ECO:0000259" key="9">
    <source>
        <dbReference type="PROSITE" id="PS50929"/>
    </source>
</evidence>
<feature type="transmembrane region" description="Helical" evidence="7">
    <location>
        <begin position="165"/>
        <end position="184"/>
    </location>
</feature>
<evidence type="ECO:0000256" key="7">
    <source>
        <dbReference type="SAM" id="Phobius"/>
    </source>
</evidence>
<dbReference type="SUPFAM" id="SSF90123">
    <property type="entry name" value="ABC transporter transmembrane region"/>
    <property type="match status" value="1"/>
</dbReference>
<dbReference type="InterPro" id="IPR003593">
    <property type="entry name" value="AAA+_ATPase"/>
</dbReference>
<name>A0ABP6Z7B9_9ACTN</name>
<evidence type="ECO:0000256" key="6">
    <source>
        <dbReference type="ARBA" id="ARBA00023136"/>
    </source>
</evidence>
<evidence type="ECO:0000256" key="4">
    <source>
        <dbReference type="ARBA" id="ARBA00022840"/>
    </source>
</evidence>
<keyword evidence="2 7" id="KW-0812">Transmembrane</keyword>
<comment type="caution">
    <text evidence="10">The sequence shown here is derived from an EMBL/GenBank/DDBJ whole genome shotgun (WGS) entry which is preliminary data.</text>
</comment>
<keyword evidence="6 7" id="KW-0472">Membrane</keyword>
<dbReference type="Pfam" id="PF00664">
    <property type="entry name" value="ABC_membrane"/>
    <property type="match status" value="1"/>
</dbReference>
<dbReference type="RefSeq" id="WP_231486279.1">
    <property type="nucleotide sequence ID" value="NZ_BAAAZO010000002.1"/>
</dbReference>
<dbReference type="GO" id="GO:0005524">
    <property type="term" value="F:ATP binding"/>
    <property type="evidence" value="ECO:0007669"/>
    <property type="project" value="UniProtKB-KW"/>
</dbReference>
<keyword evidence="4 10" id="KW-0067">ATP-binding</keyword>
<keyword evidence="3" id="KW-0547">Nucleotide-binding</keyword>
<dbReference type="InterPro" id="IPR036640">
    <property type="entry name" value="ABC1_TM_sf"/>
</dbReference>
<feature type="domain" description="ABC transporter" evidence="8">
    <location>
        <begin position="339"/>
        <end position="577"/>
    </location>
</feature>
<dbReference type="InterPro" id="IPR011527">
    <property type="entry name" value="ABC1_TM_dom"/>
</dbReference>
<dbReference type="EMBL" id="BAAAZO010000002">
    <property type="protein sequence ID" value="GAA3600631.1"/>
    <property type="molecule type" value="Genomic_DNA"/>
</dbReference>
<evidence type="ECO:0000256" key="1">
    <source>
        <dbReference type="ARBA" id="ARBA00004651"/>
    </source>
</evidence>
<dbReference type="InterPro" id="IPR039421">
    <property type="entry name" value="Type_1_exporter"/>
</dbReference>
<comment type="subcellular location">
    <subcellularLocation>
        <location evidence="1">Cell membrane</location>
        <topology evidence="1">Multi-pass membrane protein</topology>
    </subcellularLocation>
</comment>
<feature type="domain" description="ABC transmembrane type-1" evidence="9">
    <location>
        <begin position="28"/>
        <end position="308"/>
    </location>
</feature>
<keyword evidence="5 7" id="KW-1133">Transmembrane helix</keyword>
<dbReference type="PANTHER" id="PTHR43394">
    <property type="entry name" value="ATP-DEPENDENT PERMEASE MDL1, MITOCHONDRIAL"/>
    <property type="match status" value="1"/>
</dbReference>
<dbReference type="InterPro" id="IPR003439">
    <property type="entry name" value="ABC_transporter-like_ATP-bd"/>
</dbReference>
<sequence length="581" mass="60799">MSALPVATGRQTWTGLRRAAAGHRPAVAAAVAWTLLASVGIVTLPLLLGRLVDAVRLDRSSSLPVLLPLIGVVGVLGALATALAQRATARLGTLIAADIREQALTGALGLEPALLESAGSGDITSRVTDDVENFVEAIPLIAQVSTALTTVLVAVTAVAGLDRRLAIAFVVVAPFYWFGLSRYLPRAGPLYAQERRTAAERGQVLLESLQGRPTVTAYGMAALQARRVEQASAHSLDVRERTIGVSLWLTKSMNAAEAAGLCSILLTGYWLVRGDLVTVGAVTAAALLFHRLFDPLGTLLSSFDHVQRAGAALARIIGVALVPTRTYPDRPAPRGAVSVRLRGVRHSYDGEHDVVDGVDLDIPAGASLAVVGTSGAGKSTLAAVLAGLFPATAGTVSLNDGVADIPVDGTAPARLRDWAAAVSQETHVFSGTLREDLLFAHPTANEAKLGDALEQVGAHTWVRGLPDGLDTLVGAGGHPLTAVQTQQLALARLVLLDPPLLVMDEATAEAGSAGARDLERAALTLLAGRTAVVVAHRLSQARVCDRIAVMEHGRIEELGTHEELLELEGRYARLWTSWSNS</sequence>
<keyword evidence="11" id="KW-1185">Reference proteome</keyword>
<feature type="transmembrane region" description="Helical" evidence="7">
    <location>
        <begin position="26"/>
        <end position="51"/>
    </location>
</feature>
<dbReference type="Gene3D" id="3.40.50.300">
    <property type="entry name" value="P-loop containing nucleotide triphosphate hydrolases"/>
    <property type="match status" value="1"/>
</dbReference>
<reference evidence="11" key="1">
    <citation type="journal article" date="2019" name="Int. J. Syst. Evol. Microbiol.">
        <title>The Global Catalogue of Microorganisms (GCM) 10K type strain sequencing project: providing services to taxonomists for standard genome sequencing and annotation.</title>
        <authorList>
            <consortium name="The Broad Institute Genomics Platform"/>
            <consortium name="The Broad Institute Genome Sequencing Center for Infectious Disease"/>
            <person name="Wu L."/>
            <person name="Ma J."/>
        </authorList>
    </citation>
    <scope>NUCLEOTIDE SEQUENCE [LARGE SCALE GENOMIC DNA]</scope>
    <source>
        <strain evidence="11">JCM 16902</strain>
    </source>
</reference>
<accession>A0ABP6Z7B9</accession>
<feature type="transmembrane region" description="Helical" evidence="7">
    <location>
        <begin position="63"/>
        <end position="84"/>
    </location>
</feature>
<dbReference type="SUPFAM" id="SSF52540">
    <property type="entry name" value="P-loop containing nucleoside triphosphate hydrolases"/>
    <property type="match status" value="1"/>
</dbReference>